<evidence type="ECO:0000313" key="4">
    <source>
        <dbReference type="EMBL" id="MEV0974205.1"/>
    </source>
</evidence>
<name>A0ABV3GRE1_MICGL</name>
<dbReference type="RefSeq" id="WP_061254765.1">
    <property type="nucleotide sequence ID" value="NZ_JBFALK010000028.1"/>
</dbReference>
<comment type="caution">
    <text evidence="4">The sequence shown here is derived from an EMBL/GenBank/DDBJ whole genome shotgun (WGS) entry which is preliminary data.</text>
</comment>
<dbReference type="SUPFAM" id="SSF51735">
    <property type="entry name" value="NAD(P)-binding Rossmann-fold domains"/>
    <property type="match status" value="1"/>
</dbReference>
<accession>A0ABV3GRE1</accession>
<dbReference type="InterPro" id="IPR020843">
    <property type="entry name" value="ER"/>
</dbReference>
<dbReference type="InterPro" id="IPR013149">
    <property type="entry name" value="ADH-like_C"/>
</dbReference>
<dbReference type="SMART" id="SM00829">
    <property type="entry name" value="PKS_ER"/>
    <property type="match status" value="1"/>
</dbReference>
<evidence type="ECO:0000256" key="2">
    <source>
        <dbReference type="ARBA" id="ARBA00023002"/>
    </source>
</evidence>
<dbReference type="SUPFAM" id="SSF50129">
    <property type="entry name" value="GroES-like"/>
    <property type="match status" value="1"/>
</dbReference>
<dbReference type="Pfam" id="PF00107">
    <property type="entry name" value="ADH_zinc_N"/>
    <property type="match status" value="1"/>
</dbReference>
<keyword evidence="2" id="KW-0560">Oxidoreductase</keyword>
<dbReference type="Gene3D" id="3.40.50.720">
    <property type="entry name" value="NAD(P)-binding Rossmann-like Domain"/>
    <property type="match status" value="1"/>
</dbReference>
<protein>
    <submittedName>
        <fullName evidence="4">Zinc-binding dehydrogenase</fullName>
    </submittedName>
</protein>
<dbReference type="EMBL" id="JBFALK010000028">
    <property type="protein sequence ID" value="MEV0974205.1"/>
    <property type="molecule type" value="Genomic_DNA"/>
</dbReference>
<dbReference type="Gene3D" id="3.90.180.10">
    <property type="entry name" value="Medium-chain alcohol dehydrogenases, catalytic domain"/>
    <property type="match status" value="1"/>
</dbReference>
<dbReference type="PANTHER" id="PTHR48106">
    <property type="entry name" value="QUINONE OXIDOREDUCTASE PIG3-RELATED"/>
    <property type="match status" value="1"/>
</dbReference>
<dbReference type="InterPro" id="IPR011032">
    <property type="entry name" value="GroES-like_sf"/>
</dbReference>
<organism evidence="4 5">
    <name type="scientific">Microtetraspora glauca</name>
    <dbReference type="NCBI Taxonomy" id="1996"/>
    <lineage>
        <taxon>Bacteria</taxon>
        <taxon>Bacillati</taxon>
        <taxon>Actinomycetota</taxon>
        <taxon>Actinomycetes</taxon>
        <taxon>Streptosporangiales</taxon>
        <taxon>Streptosporangiaceae</taxon>
        <taxon>Microtetraspora</taxon>
    </lineage>
</organism>
<reference evidence="4 5" key="1">
    <citation type="submission" date="2024-06" db="EMBL/GenBank/DDBJ databases">
        <title>The Natural Products Discovery Center: Release of the First 8490 Sequenced Strains for Exploring Actinobacteria Biosynthetic Diversity.</title>
        <authorList>
            <person name="Kalkreuter E."/>
            <person name="Kautsar S.A."/>
            <person name="Yang D."/>
            <person name="Bader C.D."/>
            <person name="Teijaro C.N."/>
            <person name="Fluegel L."/>
            <person name="Davis C.M."/>
            <person name="Simpson J.R."/>
            <person name="Lauterbach L."/>
            <person name="Steele A.D."/>
            <person name="Gui C."/>
            <person name="Meng S."/>
            <person name="Li G."/>
            <person name="Viehrig K."/>
            <person name="Ye F."/>
            <person name="Su P."/>
            <person name="Kiefer A.F."/>
            <person name="Nichols A."/>
            <person name="Cepeda A.J."/>
            <person name="Yan W."/>
            <person name="Fan B."/>
            <person name="Jiang Y."/>
            <person name="Adhikari A."/>
            <person name="Zheng C.-J."/>
            <person name="Schuster L."/>
            <person name="Cowan T.M."/>
            <person name="Smanski M.J."/>
            <person name="Chevrette M.G."/>
            <person name="De Carvalho L.P.S."/>
            <person name="Shen B."/>
        </authorList>
    </citation>
    <scope>NUCLEOTIDE SEQUENCE [LARGE SCALE GENOMIC DNA]</scope>
    <source>
        <strain evidence="4 5">NPDC050100</strain>
    </source>
</reference>
<evidence type="ECO:0000256" key="1">
    <source>
        <dbReference type="ARBA" id="ARBA00022857"/>
    </source>
</evidence>
<keyword evidence="1" id="KW-0521">NADP</keyword>
<sequence>MRAIRLHAFGPAENLRYEEVEDPRPAAGQVRVAVRAAGVHLVDTTLRAGNYGGGPIPVPELPTVPGREVAGVVDAVGPGTDPGWLGKRVVTHLGMVPGGYAELAVRDAEAVHELPDGLGYEAAVAMIGTGRTTVGILDVAALTADDVVLVTAAAGGIGNLLVQAALGVGASVVGLAGGAAKVERVRGLGAAYAVDYNAPDWREEVRAVLGDREVTAVLDGVGGALGRGAMELLGIGGRLILFGWADAEGGPTEITTADLYARGLTASVAIGPRILRRPGGLRGLEERALAAAATGALVPLTQSFPLKDAAAAHAALESRATMGKVVLVP</sequence>
<dbReference type="InterPro" id="IPR036291">
    <property type="entry name" value="NAD(P)-bd_dom_sf"/>
</dbReference>
<dbReference type="Pfam" id="PF08240">
    <property type="entry name" value="ADH_N"/>
    <property type="match status" value="1"/>
</dbReference>
<evidence type="ECO:0000313" key="5">
    <source>
        <dbReference type="Proteomes" id="UP001551675"/>
    </source>
</evidence>
<dbReference type="Proteomes" id="UP001551675">
    <property type="component" value="Unassembled WGS sequence"/>
</dbReference>
<gene>
    <name evidence="4" type="ORF">AB0I59_36895</name>
</gene>
<dbReference type="InterPro" id="IPR013154">
    <property type="entry name" value="ADH-like_N"/>
</dbReference>
<evidence type="ECO:0000259" key="3">
    <source>
        <dbReference type="SMART" id="SM00829"/>
    </source>
</evidence>
<keyword evidence="5" id="KW-1185">Reference proteome</keyword>
<feature type="domain" description="Enoyl reductase (ER)" evidence="3">
    <location>
        <begin position="10"/>
        <end position="327"/>
    </location>
</feature>
<dbReference type="CDD" id="cd08244">
    <property type="entry name" value="MDR_enoyl_red"/>
    <property type="match status" value="1"/>
</dbReference>
<proteinExistence type="predicted"/>